<name>A0AA40F3W8_9PEZI</name>
<feature type="coiled-coil region" evidence="1">
    <location>
        <begin position="161"/>
        <end position="188"/>
    </location>
</feature>
<proteinExistence type="predicted"/>
<dbReference type="InterPro" id="IPR036638">
    <property type="entry name" value="HLH_DNA-bd_sf"/>
</dbReference>
<evidence type="ECO:0008006" key="5">
    <source>
        <dbReference type="Google" id="ProtNLM"/>
    </source>
</evidence>
<evidence type="ECO:0000313" key="4">
    <source>
        <dbReference type="Proteomes" id="UP001172155"/>
    </source>
</evidence>
<comment type="caution">
    <text evidence="3">The sequence shown here is derived from an EMBL/GenBank/DDBJ whole genome shotgun (WGS) entry which is preliminary data.</text>
</comment>
<evidence type="ECO:0000256" key="2">
    <source>
        <dbReference type="SAM" id="MobiDB-lite"/>
    </source>
</evidence>
<keyword evidence="1" id="KW-0175">Coiled coil</keyword>
<dbReference type="Proteomes" id="UP001172155">
    <property type="component" value="Unassembled WGS sequence"/>
</dbReference>
<accession>A0AA40F3W8</accession>
<evidence type="ECO:0000313" key="3">
    <source>
        <dbReference type="EMBL" id="KAK0750775.1"/>
    </source>
</evidence>
<keyword evidence="4" id="KW-1185">Reference proteome</keyword>
<feature type="compositionally biased region" description="Low complexity" evidence="2">
    <location>
        <begin position="32"/>
        <end position="57"/>
    </location>
</feature>
<dbReference type="Gene3D" id="4.10.280.10">
    <property type="entry name" value="Helix-loop-helix DNA-binding domain"/>
    <property type="match status" value="1"/>
</dbReference>
<feature type="compositionally biased region" description="Pro residues" evidence="2">
    <location>
        <begin position="58"/>
        <end position="75"/>
    </location>
</feature>
<dbReference type="AlphaFoldDB" id="A0AA40F3W8"/>
<dbReference type="EMBL" id="JAUKUD010000002">
    <property type="protein sequence ID" value="KAK0750775.1"/>
    <property type="molecule type" value="Genomic_DNA"/>
</dbReference>
<gene>
    <name evidence="3" type="ORF">B0T18DRAFT_443439</name>
</gene>
<feature type="region of interest" description="Disordered" evidence="2">
    <location>
        <begin position="1"/>
        <end position="93"/>
    </location>
</feature>
<reference evidence="3" key="1">
    <citation type="submission" date="2023-06" db="EMBL/GenBank/DDBJ databases">
        <title>Genome-scale phylogeny and comparative genomics of the fungal order Sordariales.</title>
        <authorList>
            <consortium name="Lawrence Berkeley National Laboratory"/>
            <person name="Hensen N."/>
            <person name="Bonometti L."/>
            <person name="Westerberg I."/>
            <person name="Brannstrom I.O."/>
            <person name="Guillou S."/>
            <person name="Cros-Aarteil S."/>
            <person name="Calhoun S."/>
            <person name="Haridas S."/>
            <person name="Kuo A."/>
            <person name="Mondo S."/>
            <person name="Pangilinan J."/>
            <person name="Riley R."/>
            <person name="LaButti K."/>
            <person name="Andreopoulos B."/>
            <person name="Lipzen A."/>
            <person name="Chen C."/>
            <person name="Yanf M."/>
            <person name="Daum C."/>
            <person name="Ng V."/>
            <person name="Clum A."/>
            <person name="Steindorff A."/>
            <person name="Ohm R."/>
            <person name="Martin F."/>
            <person name="Silar P."/>
            <person name="Natvig D."/>
            <person name="Lalanne C."/>
            <person name="Gautier V."/>
            <person name="Ament-velasquez S.L."/>
            <person name="Kruys A."/>
            <person name="Hutchinson M.I."/>
            <person name="Powell A.J."/>
            <person name="Barry K."/>
            <person name="Miller A.N."/>
            <person name="Grigoriev I.V."/>
            <person name="Debuchy R."/>
            <person name="Gladieux P."/>
            <person name="Thoren M.H."/>
            <person name="Johannesson H."/>
        </authorList>
    </citation>
    <scope>NUCLEOTIDE SEQUENCE</scope>
    <source>
        <strain evidence="3">SMH3187-1</strain>
    </source>
</reference>
<evidence type="ECO:0000256" key="1">
    <source>
        <dbReference type="SAM" id="Coils"/>
    </source>
</evidence>
<sequence>MVVPGGFHHHHLPDPDPDPDPDPVAPGLILVTTQQLQTPQHHHQPPNATTRPAFPALLPAPAPGPGPTPSAPIPPGTEAEAEADPSPAHQHHLRQCQWNDGIRKKYRTKLSKQFERLQALVVVPVLDQDERGLGGVDAGGRRVDGRSTVRNGMGVNKAKVLDLARRRIEGLVREAEEMARERRRLEGLLAGRGVNWVGEGGRVGG</sequence>
<organism evidence="3 4">
    <name type="scientific">Schizothecium vesticola</name>
    <dbReference type="NCBI Taxonomy" id="314040"/>
    <lineage>
        <taxon>Eukaryota</taxon>
        <taxon>Fungi</taxon>
        <taxon>Dikarya</taxon>
        <taxon>Ascomycota</taxon>
        <taxon>Pezizomycotina</taxon>
        <taxon>Sordariomycetes</taxon>
        <taxon>Sordariomycetidae</taxon>
        <taxon>Sordariales</taxon>
        <taxon>Schizotheciaceae</taxon>
        <taxon>Schizothecium</taxon>
    </lineage>
</organism>
<protein>
    <recommendedName>
        <fullName evidence="5">BHLH domain-containing protein</fullName>
    </recommendedName>
</protein>
<dbReference type="GO" id="GO:0046983">
    <property type="term" value="F:protein dimerization activity"/>
    <property type="evidence" value="ECO:0007669"/>
    <property type="project" value="InterPro"/>
</dbReference>